<dbReference type="InterPro" id="IPR050593">
    <property type="entry name" value="LovG"/>
</dbReference>
<evidence type="ECO:0000259" key="2">
    <source>
        <dbReference type="Pfam" id="PF03959"/>
    </source>
</evidence>
<dbReference type="PANTHER" id="PTHR48070">
    <property type="entry name" value="ESTERASE OVCA2"/>
    <property type="match status" value="1"/>
</dbReference>
<reference evidence="3 4" key="1">
    <citation type="submission" date="2015-10" db="EMBL/GenBank/DDBJ databases">
        <title>Full genome of DAOMC 229536 Phialocephala scopiformis, a fungal endophyte of spruce producing the potent anti-insectan compound rugulosin.</title>
        <authorList>
            <consortium name="DOE Joint Genome Institute"/>
            <person name="Walker A.K."/>
            <person name="Frasz S.L."/>
            <person name="Seifert K.A."/>
            <person name="Miller J.D."/>
            <person name="Mondo S.J."/>
            <person name="Labutti K."/>
            <person name="Lipzen A."/>
            <person name="Dockter R."/>
            <person name="Kennedy M."/>
            <person name="Grigoriev I.V."/>
            <person name="Spatafora J.W."/>
        </authorList>
    </citation>
    <scope>NUCLEOTIDE SEQUENCE [LARGE SCALE GENOMIC DNA]</scope>
    <source>
        <strain evidence="3 4">CBS 120377</strain>
    </source>
</reference>
<keyword evidence="1" id="KW-0378">Hydrolase</keyword>
<organism evidence="3 4">
    <name type="scientific">Mollisia scopiformis</name>
    <name type="common">Conifer needle endophyte fungus</name>
    <name type="synonym">Phialocephala scopiformis</name>
    <dbReference type="NCBI Taxonomy" id="149040"/>
    <lineage>
        <taxon>Eukaryota</taxon>
        <taxon>Fungi</taxon>
        <taxon>Dikarya</taxon>
        <taxon>Ascomycota</taxon>
        <taxon>Pezizomycotina</taxon>
        <taxon>Leotiomycetes</taxon>
        <taxon>Helotiales</taxon>
        <taxon>Mollisiaceae</taxon>
        <taxon>Mollisia</taxon>
    </lineage>
</organism>
<dbReference type="GeneID" id="28825219"/>
<dbReference type="GO" id="GO:0005737">
    <property type="term" value="C:cytoplasm"/>
    <property type="evidence" value="ECO:0007669"/>
    <property type="project" value="TreeGrafter"/>
</dbReference>
<dbReference type="RefSeq" id="XP_018067551.1">
    <property type="nucleotide sequence ID" value="XM_018215493.1"/>
</dbReference>
<accession>A0A194WZ14</accession>
<dbReference type="InParanoid" id="A0A194WZ14"/>
<dbReference type="AlphaFoldDB" id="A0A194WZ14"/>
<dbReference type="InterPro" id="IPR029058">
    <property type="entry name" value="AB_hydrolase_fold"/>
</dbReference>
<protein>
    <recommendedName>
        <fullName evidence="2">Serine hydrolase domain-containing protein</fullName>
    </recommendedName>
</protein>
<name>A0A194WZ14_MOLSC</name>
<evidence type="ECO:0000313" key="4">
    <source>
        <dbReference type="Proteomes" id="UP000070700"/>
    </source>
</evidence>
<dbReference type="Proteomes" id="UP000070700">
    <property type="component" value="Unassembled WGS sequence"/>
</dbReference>
<evidence type="ECO:0000313" key="3">
    <source>
        <dbReference type="EMBL" id="KUJ13196.1"/>
    </source>
</evidence>
<dbReference type="GO" id="GO:0019748">
    <property type="term" value="P:secondary metabolic process"/>
    <property type="evidence" value="ECO:0007669"/>
    <property type="project" value="TreeGrafter"/>
</dbReference>
<feature type="domain" description="Serine hydrolase" evidence="2">
    <location>
        <begin position="2"/>
        <end position="196"/>
    </location>
</feature>
<gene>
    <name evidence="3" type="ORF">LY89DRAFT_687410</name>
</gene>
<dbReference type="OrthoDB" id="2094269at2759"/>
<proteinExistence type="predicted"/>
<dbReference type="Gene3D" id="3.40.50.1820">
    <property type="entry name" value="alpha/beta hydrolase"/>
    <property type="match status" value="1"/>
</dbReference>
<dbReference type="InterPro" id="IPR005645">
    <property type="entry name" value="FSH-like_dom"/>
</dbReference>
<dbReference type="SUPFAM" id="SSF53474">
    <property type="entry name" value="alpha/beta-Hydrolases"/>
    <property type="match status" value="1"/>
</dbReference>
<dbReference type="PANTHER" id="PTHR48070:SF6">
    <property type="entry name" value="ESTERASE OVCA2"/>
    <property type="match status" value="1"/>
</dbReference>
<dbReference type="GO" id="GO:0016787">
    <property type="term" value="F:hydrolase activity"/>
    <property type="evidence" value="ECO:0007669"/>
    <property type="project" value="UniProtKB-KW"/>
</dbReference>
<sequence>MRRILCLHGSGSSAEIMETQIANIRSLLPSTYVFDFLDAPIECDAAAELEGLFPGPYYCFFDKYSEEEMQKAIEFVHEVVEEDGPYDCVMGFSQGASVAAAYIAQQQLQGPFKEVSFKLAVFLCAALVPPQITTNEPLSNAIGALGLIDIPTVHVIGRKDPCQAQSLGLVKSCTSSMAQVLLTDGGHDVPRDAINAKKIALGIERVISLAYLG</sequence>
<dbReference type="EMBL" id="KQ947422">
    <property type="protein sequence ID" value="KUJ13196.1"/>
    <property type="molecule type" value="Genomic_DNA"/>
</dbReference>
<dbReference type="KEGG" id="psco:LY89DRAFT_687410"/>
<evidence type="ECO:0000256" key="1">
    <source>
        <dbReference type="ARBA" id="ARBA00022801"/>
    </source>
</evidence>
<dbReference type="Pfam" id="PF03959">
    <property type="entry name" value="FSH1"/>
    <property type="match status" value="1"/>
</dbReference>
<dbReference type="GO" id="GO:0005634">
    <property type="term" value="C:nucleus"/>
    <property type="evidence" value="ECO:0007669"/>
    <property type="project" value="TreeGrafter"/>
</dbReference>
<keyword evidence="4" id="KW-1185">Reference proteome</keyword>